<protein>
    <recommendedName>
        <fullName evidence="2">Activator of Hsp90 ATPase homologue 1/2-like C-terminal domain-containing protein</fullName>
    </recommendedName>
</protein>
<name>A0ABP7YTF2_9SPHI</name>
<organism evidence="3 4">
    <name type="scientific">Sphingobacterium kyonggiense</name>
    <dbReference type="NCBI Taxonomy" id="714075"/>
    <lineage>
        <taxon>Bacteria</taxon>
        <taxon>Pseudomonadati</taxon>
        <taxon>Bacteroidota</taxon>
        <taxon>Sphingobacteriia</taxon>
        <taxon>Sphingobacteriales</taxon>
        <taxon>Sphingobacteriaceae</taxon>
        <taxon>Sphingobacterium</taxon>
    </lineage>
</organism>
<gene>
    <name evidence="3" type="ORF">GCM10022216_20730</name>
</gene>
<dbReference type="EMBL" id="BAAAZI010000008">
    <property type="protein sequence ID" value="GAA4141074.1"/>
    <property type="molecule type" value="Genomic_DNA"/>
</dbReference>
<comment type="similarity">
    <text evidence="1">Belongs to the AHA1 family.</text>
</comment>
<proteinExistence type="inferred from homology"/>
<dbReference type="InterPro" id="IPR023393">
    <property type="entry name" value="START-like_dom_sf"/>
</dbReference>
<dbReference type="Gene3D" id="3.30.530.20">
    <property type="match status" value="1"/>
</dbReference>
<evidence type="ECO:0000313" key="3">
    <source>
        <dbReference type="EMBL" id="GAA4141074.1"/>
    </source>
</evidence>
<evidence type="ECO:0000313" key="4">
    <source>
        <dbReference type="Proteomes" id="UP001500101"/>
    </source>
</evidence>
<dbReference type="InterPro" id="IPR013538">
    <property type="entry name" value="ASHA1/2-like_C"/>
</dbReference>
<evidence type="ECO:0000259" key="2">
    <source>
        <dbReference type="Pfam" id="PF08327"/>
    </source>
</evidence>
<evidence type="ECO:0000256" key="1">
    <source>
        <dbReference type="ARBA" id="ARBA00006817"/>
    </source>
</evidence>
<accession>A0ABP7YTF2</accession>
<sequence>MKTVFYSTEINAPAMEVYNTMLDRSGYQQWTKPFSPTSDFKGSWNEGEKIYFSSLDENGKEAGMISEVIKNIPADLVIVRHLGMWNEDGEIFEGPFVDDWRNILEIYRFNESDGKTMVICSVELSDNEDSHSFDKMWTEALSILKKICEN</sequence>
<feature type="domain" description="Activator of Hsp90 ATPase homologue 1/2-like C-terminal" evidence="2">
    <location>
        <begin position="11"/>
        <end position="148"/>
    </location>
</feature>
<dbReference type="RefSeq" id="WP_344674639.1">
    <property type="nucleotide sequence ID" value="NZ_BAAAZI010000008.1"/>
</dbReference>
<reference evidence="4" key="1">
    <citation type="journal article" date="2019" name="Int. J. Syst. Evol. Microbiol.">
        <title>The Global Catalogue of Microorganisms (GCM) 10K type strain sequencing project: providing services to taxonomists for standard genome sequencing and annotation.</title>
        <authorList>
            <consortium name="The Broad Institute Genomics Platform"/>
            <consortium name="The Broad Institute Genome Sequencing Center for Infectious Disease"/>
            <person name="Wu L."/>
            <person name="Ma J."/>
        </authorList>
    </citation>
    <scope>NUCLEOTIDE SEQUENCE [LARGE SCALE GENOMIC DNA]</scope>
    <source>
        <strain evidence="4">JCM 16704</strain>
    </source>
</reference>
<dbReference type="SUPFAM" id="SSF55961">
    <property type="entry name" value="Bet v1-like"/>
    <property type="match status" value="1"/>
</dbReference>
<keyword evidence="4" id="KW-1185">Reference proteome</keyword>
<comment type="caution">
    <text evidence="3">The sequence shown here is derived from an EMBL/GenBank/DDBJ whole genome shotgun (WGS) entry which is preliminary data.</text>
</comment>
<dbReference type="Proteomes" id="UP001500101">
    <property type="component" value="Unassembled WGS sequence"/>
</dbReference>
<dbReference type="Pfam" id="PF08327">
    <property type="entry name" value="AHSA1"/>
    <property type="match status" value="1"/>
</dbReference>